<dbReference type="InterPro" id="IPR004875">
    <property type="entry name" value="DDE_SF_endonuclease_dom"/>
</dbReference>
<accession>H3APK1</accession>
<evidence type="ECO:0000313" key="4">
    <source>
        <dbReference type="Ensembl" id="ENSLACP00000011572.1"/>
    </source>
</evidence>
<dbReference type="Bgee" id="ENSLACG00000010183">
    <property type="expression patterns" value="Expressed in pectoral fin"/>
</dbReference>
<evidence type="ECO:0000313" key="5">
    <source>
        <dbReference type="Proteomes" id="UP000008672"/>
    </source>
</evidence>
<dbReference type="eggNOG" id="KOG3105">
    <property type="taxonomic scope" value="Eukaryota"/>
</dbReference>
<dbReference type="Ensembl" id="ENSLACT00000011661.1">
    <property type="protein sequence ID" value="ENSLACP00000011572.1"/>
    <property type="gene ID" value="ENSLACG00000010183.1"/>
</dbReference>
<dbReference type="AlphaFoldDB" id="H3APK1"/>
<feature type="domain" description="HTH psq-type" evidence="3">
    <location>
        <begin position="47"/>
        <end position="81"/>
    </location>
</feature>
<dbReference type="HOGENOM" id="CLU_1217172_0_0_1"/>
<reference evidence="4" key="3">
    <citation type="submission" date="2025-09" db="UniProtKB">
        <authorList>
            <consortium name="Ensembl"/>
        </authorList>
    </citation>
    <scope>IDENTIFICATION</scope>
</reference>
<dbReference type="Proteomes" id="UP000008672">
    <property type="component" value="Unassembled WGS sequence"/>
</dbReference>
<evidence type="ECO:0000259" key="2">
    <source>
        <dbReference type="Pfam" id="PF03184"/>
    </source>
</evidence>
<dbReference type="GO" id="GO:0003677">
    <property type="term" value="F:DNA binding"/>
    <property type="evidence" value="ECO:0007669"/>
    <property type="project" value="InterPro"/>
</dbReference>
<dbReference type="GeneTree" id="ENSGT00940000181916"/>
<reference evidence="4" key="2">
    <citation type="submission" date="2025-08" db="UniProtKB">
        <authorList>
            <consortium name="Ensembl"/>
        </authorList>
    </citation>
    <scope>IDENTIFICATION</scope>
</reference>
<organism evidence="4 5">
    <name type="scientific">Latimeria chalumnae</name>
    <name type="common">Coelacanth</name>
    <dbReference type="NCBI Taxonomy" id="7897"/>
    <lineage>
        <taxon>Eukaryota</taxon>
        <taxon>Metazoa</taxon>
        <taxon>Chordata</taxon>
        <taxon>Craniata</taxon>
        <taxon>Vertebrata</taxon>
        <taxon>Euteleostomi</taxon>
        <taxon>Coelacanthiformes</taxon>
        <taxon>Coelacanthidae</taxon>
        <taxon>Latimeria</taxon>
    </lineage>
</organism>
<keyword evidence="5" id="KW-1185">Reference proteome</keyword>
<dbReference type="STRING" id="7897.ENSLACP00000011572"/>
<feature type="region of interest" description="Disordered" evidence="1">
    <location>
        <begin position="1"/>
        <end position="33"/>
    </location>
</feature>
<dbReference type="InterPro" id="IPR007889">
    <property type="entry name" value="HTH_Psq"/>
</dbReference>
<sequence length="228" mass="26198">ALEKKRNEKKKKTVTQRREPQKKQTKKRKLRENRLGPRKVCTMYCRKNKRKTLTLNEKTHIIELSEQGKSVQKIVDQLGVGKILSGERGDLKLKNIKLQFFPPNTTSQLQLVDQDIIQALKLKYRKCQLSYMTREMDKDKCATGTDIMKKVNLLDTVFWESKAWDEMGSETIRKCFVNSGFSDGKNISDGQDSTNELDRVSQELFGCNCGGILETNRQMAVGDSDTID</sequence>
<dbReference type="InParanoid" id="H3APK1"/>
<dbReference type="Pfam" id="PF04218">
    <property type="entry name" value="CENP-B_N"/>
    <property type="match status" value="1"/>
</dbReference>
<evidence type="ECO:0000259" key="3">
    <source>
        <dbReference type="Pfam" id="PF04218"/>
    </source>
</evidence>
<dbReference type="Pfam" id="PF03184">
    <property type="entry name" value="DDE_1"/>
    <property type="match status" value="1"/>
</dbReference>
<evidence type="ECO:0000256" key="1">
    <source>
        <dbReference type="SAM" id="MobiDB-lite"/>
    </source>
</evidence>
<name>H3APK1_LATCH</name>
<feature type="domain" description="DDE-1" evidence="2">
    <location>
        <begin position="90"/>
        <end position="176"/>
    </location>
</feature>
<protein>
    <recommendedName>
        <fullName evidence="6">DDE-1 domain-containing protein</fullName>
    </recommendedName>
</protein>
<reference evidence="5" key="1">
    <citation type="submission" date="2011-08" db="EMBL/GenBank/DDBJ databases">
        <title>The draft genome of Latimeria chalumnae.</title>
        <authorList>
            <person name="Di Palma F."/>
            <person name="Alfoldi J."/>
            <person name="Johnson J."/>
            <person name="Berlin A."/>
            <person name="Gnerre S."/>
            <person name="Jaffe D."/>
            <person name="MacCallum I."/>
            <person name="Young S."/>
            <person name="Walker B.J."/>
            <person name="Lander E."/>
            <person name="Lindblad-Toh K."/>
        </authorList>
    </citation>
    <scope>NUCLEOTIDE SEQUENCE [LARGE SCALE GENOMIC DNA]</scope>
    <source>
        <strain evidence="5">Wild caught</strain>
    </source>
</reference>
<evidence type="ECO:0008006" key="6">
    <source>
        <dbReference type="Google" id="ProtNLM"/>
    </source>
</evidence>
<proteinExistence type="predicted"/>
<dbReference type="EMBL" id="AFYH01183637">
    <property type="status" value="NOT_ANNOTATED_CDS"/>
    <property type="molecule type" value="Genomic_DNA"/>
</dbReference>